<dbReference type="Proteomes" id="UP000050525">
    <property type="component" value="Unassembled WGS sequence"/>
</dbReference>
<organism evidence="1 2">
    <name type="scientific">Alligator mississippiensis</name>
    <name type="common">American alligator</name>
    <dbReference type="NCBI Taxonomy" id="8496"/>
    <lineage>
        <taxon>Eukaryota</taxon>
        <taxon>Metazoa</taxon>
        <taxon>Chordata</taxon>
        <taxon>Craniata</taxon>
        <taxon>Vertebrata</taxon>
        <taxon>Euteleostomi</taxon>
        <taxon>Archelosauria</taxon>
        <taxon>Archosauria</taxon>
        <taxon>Crocodylia</taxon>
        <taxon>Alligatoridae</taxon>
        <taxon>Alligatorinae</taxon>
        <taxon>Alligator</taxon>
    </lineage>
</organism>
<keyword evidence="2" id="KW-1185">Reference proteome</keyword>
<protein>
    <submittedName>
        <fullName evidence="1">Uncharacterized protein</fullName>
    </submittedName>
</protein>
<evidence type="ECO:0000313" key="2">
    <source>
        <dbReference type="Proteomes" id="UP000050525"/>
    </source>
</evidence>
<gene>
    <name evidence="1" type="ORF">Y1Q_0020233</name>
</gene>
<name>A0A151PIG4_ALLMI</name>
<dbReference type="EMBL" id="AKHW03000178">
    <property type="protein sequence ID" value="KYO48886.1"/>
    <property type="molecule type" value="Genomic_DNA"/>
</dbReference>
<evidence type="ECO:0000313" key="1">
    <source>
        <dbReference type="EMBL" id="KYO48886.1"/>
    </source>
</evidence>
<sequence length="82" mass="9325">MGWGHQQVESSVREWDRWKQYGLSPADNFPEAPSLTTKNPHWMPKNPLALSLMPGKLSLLNQGTVDDNNWLTNALGRTNCIY</sequence>
<comment type="caution">
    <text evidence="1">The sequence shown here is derived from an EMBL/GenBank/DDBJ whole genome shotgun (WGS) entry which is preliminary data.</text>
</comment>
<dbReference type="AlphaFoldDB" id="A0A151PIG4"/>
<accession>A0A151PIG4</accession>
<proteinExistence type="predicted"/>
<reference evidence="1 2" key="1">
    <citation type="journal article" date="2012" name="Genome Biol.">
        <title>Sequencing three crocodilian genomes to illuminate the evolution of archosaurs and amniotes.</title>
        <authorList>
            <person name="St John J.A."/>
            <person name="Braun E.L."/>
            <person name="Isberg S.R."/>
            <person name="Miles L.G."/>
            <person name="Chong A.Y."/>
            <person name="Gongora J."/>
            <person name="Dalzell P."/>
            <person name="Moran C."/>
            <person name="Bed'hom B."/>
            <person name="Abzhanov A."/>
            <person name="Burgess S.C."/>
            <person name="Cooksey A.M."/>
            <person name="Castoe T.A."/>
            <person name="Crawford N.G."/>
            <person name="Densmore L.D."/>
            <person name="Drew J.C."/>
            <person name="Edwards S.V."/>
            <person name="Faircloth B.C."/>
            <person name="Fujita M.K."/>
            <person name="Greenwold M.J."/>
            <person name="Hoffmann F.G."/>
            <person name="Howard J.M."/>
            <person name="Iguchi T."/>
            <person name="Janes D.E."/>
            <person name="Khan S.Y."/>
            <person name="Kohno S."/>
            <person name="de Koning A.J."/>
            <person name="Lance S.L."/>
            <person name="McCarthy F.M."/>
            <person name="McCormack J.E."/>
            <person name="Merchant M.E."/>
            <person name="Peterson D.G."/>
            <person name="Pollock D.D."/>
            <person name="Pourmand N."/>
            <person name="Raney B.J."/>
            <person name="Roessler K.A."/>
            <person name="Sanford J.R."/>
            <person name="Sawyer R.H."/>
            <person name="Schmidt C.J."/>
            <person name="Triplett E.W."/>
            <person name="Tuberville T.D."/>
            <person name="Venegas-Anaya M."/>
            <person name="Howard J.T."/>
            <person name="Jarvis E.D."/>
            <person name="Guillette L.J.Jr."/>
            <person name="Glenn T.C."/>
            <person name="Green R.E."/>
            <person name="Ray D.A."/>
        </authorList>
    </citation>
    <scope>NUCLEOTIDE SEQUENCE [LARGE SCALE GENOMIC DNA]</scope>
    <source>
        <strain evidence="1">KSC_2009_1</strain>
    </source>
</reference>